<evidence type="ECO:0000313" key="2">
    <source>
        <dbReference type="Proteomes" id="UP001500957"/>
    </source>
</evidence>
<dbReference type="Pfam" id="PF06262">
    <property type="entry name" value="Zincin_1"/>
    <property type="match status" value="1"/>
</dbReference>
<reference evidence="1 2" key="1">
    <citation type="journal article" date="2019" name="Int. J. Syst. Evol. Microbiol.">
        <title>The Global Catalogue of Microorganisms (GCM) 10K type strain sequencing project: providing services to taxonomists for standard genome sequencing and annotation.</title>
        <authorList>
            <consortium name="The Broad Institute Genomics Platform"/>
            <consortium name="The Broad Institute Genome Sequencing Center for Infectious Disease"/>
            <person name="Wu L."/>
            <person name="Ma J."/>
        </authorList>
    </citation>
    <scope>NUCLEOTIDE SEQUENCE [LARGE SCALE GENOMIC DNA]</scope>
    <source>
        <strain evidence="1 2">JCM 10671</strain>
    </source>
</reference>
<dbReference type="EMBL" id="BAAAHE010000047">
    <property type="protein sequence ID" value="GAA0634490.1"/>
    <property type="molecule type" value="Genomic_DNA"/>
</dbReference>
<gene>
    <name evidence="1" type="ORF">GCM10009547_43160</name>
</gene>
<organism evidence="1 2">
    <name type="scientific">Sporichthya brevicatena</name>
    <dbReference type="NCBI Taxonomy" id="171442"/>
    <lineage>
        <taxon>Bacteria</taxon>
        <taxon>Bacillati</taxon>
        <taxon>Actinomycetota</taxon>
        <taxon>Actinomycetes</taxon>
        <taxon>Sporichthyales</taxon>
        <taxon>Sporichthyaceae</taxon>
        <taxon>Sporichthya</taxon>
    </lineage>
</organism>
<keyword evidence="2" id="KW-1185">Reference proteome</keyword>
<proteinExistence type="predicted"/>
<dbReference type="InterPro" id="IPR038555">
    <property type="entry name" value="Zincin_1_sf"/>
</dbReference>
<dbReference type="SUPFAM" id="SSF55486">
    <property type="entry name" value="Metalloproteases ('zincins'), catalytic domain"/>
    <property type="match status" value="1"/>
</dbReference>
<evidence type="ECO:0000313" key="1">
    <source>
        <dbReference type="EMBL" id="GAA0634490.1"/>
    </source>
</evidence>
<dbReference type="CDD" id="cd12952">
    <property type="entry name" value="MMP_ACEL2062"/>
    <property type="match status" value="1"/>
</dbReference>
<dbReference type="RefSeq" id="WP_344608691.1">
    <property type="nucleotide sequence ID" value="NZ_BAAAHE010000047.1"/>
</dbReference>
<dbReference type="InterPro" id="IPR010428">
    <property type="entry name" value="Zincin_1"/>
</dbReference>
<dbReference type="Gene3D" id="3.30.2010.20">
    <property type="match status" value="1"/>
</dbReference>
<accession>A0ABN2NLP7</accession>
<protein>
    <submittedName>
        <fullName evidence="1">Metallopeptidase family protein</fullName>
    </submittedName>
</protein>
<sequence>MYAMGRDEFEFEVGRVLENLPQRLSSRIANVSFGVDDGFENLNLLGLYEGVPLTKRTSQYAFALPDRITIYRLPILIRCWTRDEVVALIEKVVKHEVGHYFGIDDARLHELGYA</sequence>
<dbReference type="Proteomes" id="UP001500957">
    <property type="component" value="Unassembled WGS sequence"/>
</dbReference>
<name>A0ABN2NLP7_9ACTN</name>
<comment type="caution">
    <text evidence="1">The sequence shown here is derived from an EMBL/GenBank/DDBJ whole genome shotgun (WGS) entry which is preliminary data.</text>
</comment>